<dbReference type="InterPro" id="IPR010559">
    <property type="entry name" value="Sig_transdc_His_kin_internal"/>
</dbReference>
<dbReference type="InterPro" id="IPR050640">
    <property type="entry name" value="Bact_2-comp_sensor_kinase"/>
</dbReference>
<sequence length="350" mass="41310">MEINKKQWYFHFAVVLTIVLMDLFSDYVYGGSERFLGNFQLPLNYMRVIMYTATFTTYAVNFYFVCPYTLGKKHCVRFAIGVVFLIVIFGRVRYFLEEVLLFEFTGKHNYFEESRRFLFYTFDNSIYAIKGILYSTLVYFFFEYATNQHRIHTLELDYNKAELSLLKSQLEPHFLFNTLNAFYTDLVDDKPKIAKDILRLCQLLRYVTYEAGTDFMPLSKEINFIEDYIYLHRKRFEDTLSLDYTITGVVGDQKVPSLVFIHFIENIFKHGVVTNSAFPAKISIIVTEEFISMETYNKISSAEQYSTSGIGKENLERRLSAIYKQDYVLHYNQSDDIFTTSLKLPFKIKS</sequence>
<keyword evidence="1" id="KW-0472">Membrane</keyword>
<keyword evidence="1" id="KW-0812">Transmembrane</keyword>
<comment type="caution">
    <text evidence="3">The sequence shown here is derived from an EMBL/GenBank/DDBJ whole genome shotgun (WGS) entry which is preliminary data.</text>
</comment>
<evidence type="ECO:0000256" key="1">
    <source>
        <dbReference type="SAM" id="Phobius"/>
    </source>
</evidence>
<organism evidence="3 4">
    <name type="scientific">Flavobacterium muglaense</name>
    <dbReference type="NCBI Taxonomy" id="2764716"/>
    <lineage>
        <taxon>Bacteria</taxon>
        <taxon>Pseudomonadati</taxon>
        <taxon>Bacteroidota</taxon>
        <taxon>Flavobacteriia</taxon>
        <taxon>Flavobacteriales</taxon>
        <taxon>Flavobacteriaceae</taxon>
        <taxon>Flavobacterium</taxon>
    </lineage>
</organism>
<keyword evidence="1" id="KW-1133">Transmembrane helix</keyword>
<dbReference type="RefSeq" id="WP_187017134.1">
    <property type="nucleotide sequence ID" value="NZ_JACRUK010000004.1"/>
</dbReference>
<evidence type="ECO:0000313" key="4">
    <source>
        <dbReference type="Proteomes" id="UP000641454"/>
    </source>
</evidence>
<dbReference type="GO" id="GO:0000155">
    <property type="term" value="F:phosphorelay sensor kinase activity"/>
    <property type="evidence" value="ECO:0007669"/>
    <property type="project" value="InterPro"/>
</dbReference>
<evidence type="ECO:0000313" key="3">
    <source>
        <dbReference type="EMBL" id="MBC5843442.1"/>
    </source>
</evidence>
<feature type="transmembrane region" description="Helical" evidence="1">
    <location>
        <begin position="125"/>
        <end position="142"/>
    </location>
</feature>
<evidence type="ECO:0000259" key="2">
    <source>
        <dbReference type="Pfam" id="PF06580"/>
    </source>
</evidence>
<reference evidence="3 4" key="1">
    <citation type="submission" date="2020-08" db="EMBL/GenBank/DDBJ databases">
        <title>Description of novel Flavobacterium F-392 isolate.</title>
        <authorList>
            <person name="Saticioglu I.B."/>
            <person name="Duman M."/>
            <person name="Altun S."/>
        </authorList>
    </citation>
    <scope>NUCLEOTIDE SEQUENCE [LARGE SCALE GENOMIC DNA]</scope>
    <source>
        <strain evidence="3 4">F-392</strain>
    </source>
</reference>
<dbReference type="Pfam" id="PF06580">
    <property type="entry name" value="His_kinase"/>
    <property type="match status" value="1"/>
</dbReference>
<feature type="domain" description="Signal transduction histidine kinase internal region" evidence="2">
    <location>
        <begin position="161"/>
        <end position="240"/>
    </location>
</feature>
<dbReference type="GO" id="GO:0016020">
    <property type="term" value="C:membrane"/>
    <property type="evidence" value="ECO:0007669"/>
    <property type="project" value="InterPro"/>
</dbReference>
<gene>
    <name evidence="3" type="ORF">H8R25_03190</name>
</gene>
<proteinExistence type="predicted"/>
<dbReference type="EMBL" id="JACRUL010000004">
    <property type="protein sequence ID" value="MBC5843442.1"/>
    <property type="molecule type" value="Genomic_DNA"/>
</dbReference>
<feature type="transmembrane region" description="Helical" evidence="1">
    <location>
        <begin position="9"/>
        <end position="28"/>
    </location>
</feature>
<dbReference type="PANTHER" id="PTHR34220:SF7">
    <property type="entry name" value="SENSOR HISTIDINE KINASE YPDA"/>
    <property type="match status" value="1"/>
</dbReference>
<keyword evidence="3" id="KW-0808">Transferase</keyword>
<dbReference type="Proteomes" id="UP000641454">
    <property type="component" value="Unassembled WGS sequence"/>
</dbReference>
<keyword evidence="3" id="KW-0418">Kinase</keyword>
<dbReference type="AlphaFoldDB" id="A0A923MXQ5"/>
<dbReference type="PANTHER" id="PTHR34220">
    <property type="entry name" value="SENSOR HISTIDINE KINASE YPDA"/>
    <property type="match status" value="1"/>
</dbReference>
<keyword evidence="4" id="KW-1185">Reference proteome</keyword>
<name>A0A923MXQ5_9FLAO</name>
<protein>
    <submittedName>
        <fullName evidence="3">Histidine kinase</fullName>
    </submittedName>
</protein>
<feature type="transmembrane region" description="Helical" evidence="1">
    <location>
        <begin position="78"/>
        <end position="96"/>
    </location>
</feature>
<accession>A0A923MXQ5</accession>
<feature type="transmembrane region" description="Helical" evidence="1">
    <location>
        <begin position="48"/>
        <end position="66"/>
    </location>
</feature>